<organism evidence="2 3">
    <name type="scientific">Xenorhabdus budapestensis</name>
    <dbReference type="NCBI Taxonomy" id="290110"/>
    <lineage>
        <taxon>Bacteria</taxon>
        <taxon>Pseudomonadati</taxon>
        <taxon>Pseudomonadota</taxon>
        <taxon>Gammaproteobacteria</taxon>
        <taxon>Enterobacterales</taxon>
        <taxon>Morganellaceae</taxon>
        <taxon>Xenorhabdus</taxon>
    </lineage>
</organism>
<sequence length="226" mass="25032">MQDKKPESKILEDNVVVVPTREYVKDAIIEHAQSRNHPYATQVEPGFVTLSNEADSDSEITVATSKAVKKAYDLANIANQNALNNNSNLYLEKKQNRADIPDKAEFVKNLGLSELVYRAVGNGPNQVPDMNSFDAKLNESGYQMLPSGLMIQWGVVIGSTSTIDVRKFSIPFKNKCFVVTGNYVRGGDWGQGISAEIRSKEEFLIIVHDSLGNWSGSRVQYIAIGY</sequence>
<dbReference type="Pfam" id="PF21882">
    <property type="entry name" value="Gp53-like_C"/>
    <property type="match status" value="1"/>
</dbReference>
<dbReference type="Gene3D" id="2.60.40.3940">
    <property type="match status" value="1"/>
</dbReference>
<feature type="domain" description="Putative tail fiber protein gp53-like C-terminal" evidence="1">
    <location>
        <begin position="145"/>
        <end position="226"/>
    </location>
</feature>
<evidence type="ECO:0000259" key="1">
    <source>
        <dbReference type="Pfam" id="PF21882"/>
    </source>
</evidence>
<dbReference type="InterPro" id="IPR054075">
    <property type="entry name" value="Gp53-like_C"/>
</dbReference>
<gene>
    <name evidence="2" type="ORF">Xbud_02368</name>
</gene>
<dbReference type="InterPro" id="IPR005068">
    <property type="entry name" value="Phage_lambda_Stf-r2"/>
</dbReference>
<evidence type="ECO:0000313" key="3">
    <source>
        <dbReference type="Proteomes" id="UP000225833"/>
    </source>
</evidence>
<accession>A0A2D0IZZ6</accession>
<comment type="caution">
    <text evidence="2">The sequence shown here is derived from an EMBL/GenBank/DDBJ whole genome shotgun (WGS) entry which is preliminary data.</text>
</comment>
<dbReference type="EMBL" id="NIBS01000011">
    <property type="protein sequence ID" value="PHM27511.1"/>
    <property type="molecule type" value="Genomic_DNA"/>
</dbReference>
<proteinExistence type="predicted"/>
<dbReference type="Pfam" id="PF03406">
    <property type="entry name" value="Phage_fiber_2"/>
    <property type="match status" value="1"/>
</dbReference>
<reference evidence="2 3" key="1">
    <citation type="journal article" date="2017" name="Nat. Microbiol.">
        <title>Natural product diversity associated with the nematode symbionts Photorhabdus and Xenorhabdus.</title>
        <authorList>
            <person name="Tobias N.J."/>
            <person name="Wolff H."/>
            <person name="Djahanschiri B."/>
            <person name="Grundmann F."/>
            <person name="Kronenwerth M."/>
            <person name="Shi Y.M."/>
            <person name="Simonyi S."/>
            <person name="Grun P."/>
            <person name="Shapiro-Ilan D."/>
            <person name="Pidot S.J."/>
            <person name="Stinear T.P."/>
            <person name="Ebersberger I."/>
            <person name="Bode H.B."/>
        </authorList>
    </citation>
    <scope>NUCLEOTIDE SEQUENCE [LARGE SCALE GENOMIC DNA]</scope>
    <source>
        <strain evidence="2 3">DSM 16342</strain>
    </source>
</reference>
<protein>
    <submittedName>
        <fullName evidence="2">Tail protein</fullName>
    </submittedName>
</protein>
<dbReference type="GO" id="GO:0046718">
    <property type="term" value="P:symbiont entry into host cell"/>
    <property type="evidence" value="ECO:0007669"/>
    <property type="project" value="InterPro"/>
</dbReference>
<evidence type="ECO:0000313" key="2">
    <source>
        <dbReference type="EMBL" id="PHM27511.1"/>
    </source>
</evidence>
<dbReference type="GO" id="GO:0019062">
    <property type="term" value="P:virion attachment to host cell"/>
    <property type="evidence" value="ECO:0007669"/>
    <property type="project" value="InterPro"/>
</dbReference>
<dbReference type="RefSeq" id="WP_211283521.1">
    <property type="nucleotide sequence ID" value="NZ_CAWNNJ010000013.1"/>
</dbReference>
<dbReference type="AlphaFoldDB" id="A0A2D0IZZ6"/>
<name>A0A2D0IZZ6_XENBU</name>
<dbReference type="Proteomes" id="UP000225833">
    <property type="component" value="Unassembled WGS sequence"/>
</dbReference>